<feature type="signal peptide" evidence="1">
    <location>
        <begin position="1"/>
        <end position="20"/>
    </location>
</feature>
<dbReference type="RefSeq" id="WP_131049133.1">
    <property type="nucleotide sequence ID" value="NZ_CP112887.1"/>
</dbReference>
<dbReference type="AlphaFoldDB" id="A0AAJ5QT40"/>
<protein>
    <submittedName>
        <fullName evidence="2">HofP DNA utilization family protein</fullName>
    </submittedName>
</protein>
<evidence type="ECO:0000256" key="1">
    <source>
        <dbReference type="SAM" id="SignalP"/>
    </source>
</evidence>
<dbReference type="EMBL" id="CP112887">
    <property type="protein sequence ID" value="WBW61692.1"/>
    <property type="molecule type" value="Genomic_DNA"/>
</dbReference>
<evidence type="ECO:0000313" key="3">
    <source>
        <dbReference type="Proteomes" id="UP001210130"/>
    </source>
</evidence>
<dbReference type="Pfam" id="PF10748">
    <property type="entry name" value="HofP"/>
    <property type="match status" value="1"/>
</dbReference>
<gene>
    <name evidence="2" type="ORF">OR613_01645</name>
</gene>
<feature type="chain" id="PRO_5042468250" evidence="1">
    <location>
        <begin position="21"/>
        <end position="129"/>
    </location>
</feature>
<accession>A0AAJ5QT40</accession>
<keyword evidence="1" id="KW-0732">Signal</keyword>
<proteinExistence type="predicted"/>
<name>A0AAJ5QT40_9ENTR</name>
<evidence type="ECO:0000313" key="2">
    <source>
        <dbReference type="EMBL" id="WBW61692.1"/>
    </source>
</evidence>
<dbReference type="Proteomes" id="UP001210130">
    <property type="component" value="Chromosome"/>
</dbReference>
<keyword evidence="3" id="KW-1185">Reference proteome</keyword>
<organism evidence="2 3">
    <name type="scientific">Klebsiella electrica</name>
    <dbReference type="NCBI Taxonomy" id="1259973"/>
    <lineage>
        <taxon>Bacteria</taxon>
        <taxon>Pseudomonadati</taxon>
        <taxon>Pseudomonadota</taxon>
        <taxon>Gammaproteobacteria</taxon>
        <taxon>Enterobacterales</taxon>
        <taxon>Enterobacteriaceae</taxon>
        <taxon>Klebsiella/Raoultella group</taxon>
        <taxon>Klebsiella</taxon>
    </lineage>
</organism>
<dbReference type="InterPro" id="IPR019684">
    <property type="entry name" value="HofP"/>
</dbReference>
<sequence length="129" mass="14381">MSSKGGRLLWLLALPLPLLAGERDPFLPAEDRCQTAPLAQWRYGGAVGHPHYWVGYLLDHHSQWRRVRQDDVLPGGWRIRVLTAERVEITTGPGCEPAHWAWLREKGVKHDAMDKPAVSAAASDGDGKK</sequence>
<reference evidence="2 3" key="1">
    <citation type="journal article" date="2023" name="Microbiol. Resour. Announc.">
        <title>Complete Genome Sequence of the First Colistin-Resistant Raoultella electrica Strain.</title>
        <authorList>
            <person name="Aldeia C."/>
            <person name="Campos-Madueno E.I."/>
            <person name="Sendi P."/>
            <person name="Endimiani A."/>
        </authorList>
    </citation>
    <scope>NUCLEOTIDE SEQUENCE [LARGE SCALE GENOMIC DNA]</scope>
    <source>
        <strain evidence="2 3">S2-IND-01-C</strain>
    </source>
</reference>